<dbReference type="InterPro" id="IPR010719">
    <property type="entry name" value="MnmM_MeTrfase"/>
</dbReference>
<keyword evidence="1" id="KW-0808">Transferase</keyword>
<keyword evidence="1" id="KW-0489">Methyltransferase</keyword>
<dbReference type="SUPFAM" id="SSF53335">
    <property type="entry name" value="S-adenosyl-L-methionine-dependent methyltransferases"/>
    <property type="match status" value="1"/>
</dbReference>
<dbReference type="GO" id="GO:0008168">
    <property type="term" value="F:methyltransferase activity"/>
    <property type="evidence" value="ECO:0007669"/>
    <property type="project" value="UniProtKB-KW"/>
</dbReference>
<evidence type="ECO:0000313" key="1">
    <source>
        <dbReference type="EMBL" id="KAL0306106.1"/>
    </source>
</evidence>
<dbReference type="PANTHER" id="PTHR35276">
    <property type="entry name" value="S-ADENOSYL-L-METHIONINE-DEPENDENT METHYLTRANSFERASES SUPERFAMILY PROTEIN"/>
    <property type="match status" value="1"/>
</dbReference>
<proteinExistence type="predicted"/>
<dbReference type="EMBL" id="JACGWJ010000028">
    <property type="protein sequence ID" value="KAL0306106.1"/>
    <property type="molecule type" value="Genomic_DNA"/>
</dbReference>
<dbReference type="GO" id="GO:0032259">
    <property type="term" value="P:methylation"/>
    <property type="evidence" value="ECO:0007669"/>
    <property type="project" value="UniProtKB-KW"/>
</dbReference>
<gene>
    <name evidence="1" type="ORF">Sradi_6027900</name>
</gene>
<organism evidence="1">
    <name type="scientific">Sesamum radiatum</name>
    <name type="common">Black benniseed</name>
    <dbReference type="NCBI Taxonomy" id="300843"/>
    <lineage>
        <taxon>Eukaryota</taxon>
        <taxon>Viridiplantae</taxon>
        <taxon>Streptophyta</taxon>
        <taxon>Embryophyta</taxon>
        <taxon>Tracheophyta</taxon>
        <taxon>Spermatophyta</taxon>
        <taxon>Magnoliopsida</taxon>
        <taxon>eudicotyledons</taxon>
        <taxon>Gunneridae</taxon>
        <taxon>Pentapetalae</taxon>
        <taxon>asterids</taxon>
        <taxon>lamiids</taxon>
        <taxon>Lamiales</taxon>
        <taxon>Pedaliaceae</taxon>
        <taxon>Sesamum</taxon>
    </lineage>
</organism>
<dbReference type="PANTHER" id="PTHR35276:SF1">
    <property type="entry name" value="TRNA (MNM(5)S(2)U34)-METHYLTRANSFERASE, CHLOROPLASTIC"/>
    <property type="match status" value="1"/>
</dbReference>
<reference evidence="1" key="2">
    <citation type="journal article" date="2024" name="Plant">
        <title>Genomic evolution and insights into agronomic trait innovations of Sesamum species.</title>
        <authorList>
            <person name="Miao H."/>
            <person name="Wang L."/>
            <person name="Qu L."/>
            <person name="Liu H."/>
            <person name="Sun Y."/>
            <person name="Le M."/>
            <person name="Wang Q."/>
            <person name="Wei S."/>
            <person name="Zheng Y."/>
            <person name="Lin W."/>
            <person name="Duan Y."/>
            <person name="Cao H."/>
            <person name="Xiong S."/>
            <person name="Wang X."/>
            <person name="Wei L."/>
            <person name="Li C."/>
            <person name="Ma Q."/>
            <person name="Ju M."/>
            <person name="Zhao R."/>
            <person name="Li G."/>
            <person name="Mu C."/>
            <person name="Tian Q."/>
            <person name="Mei H."/>
            <person name="Zhang T."/>
            <person name="Gao T."/>
            <person name="Zhang H."/>
        </authorList>
    </citation>
    <scope>NUCLEOTIDE SEQUENCE</scope>
    <source>
        <strain evidence="1">G02</strain>
    </source>
</reference>
<comment type="caution">
    <text evidence="1">The sequence shown here is derived from an EMBL/GenBank/DDBJ whole genome shotgun (WGS) entry which is preliminary data.</text>
</comment>
<dbReference type="AlphaFoldDB" id="A0AAW2KH87"/>
<protein>
    <submittedName>
        <fullName evidence="1">rRNA methylase YtqB</fullName>
    </submittedName>
</protein>
<dbReference type="Gene3D" id="3.40.50.150">
    <property type="entry name" value="Vaccinia Virus protein VP39"/>
    <property type="match status" value="1"/>
</dbReference>
<dbReference type="Pfam" id="PF06962">
    <property type="entry name" value="rRNA_methylase"/>
    <property type="match status" value="1"/>
</dbReference>
<name>A0AAW2KH87_SESRA</name>
<sequence>MSNCWQRTNNVTLNDFFLRCGWKKELRQMPIYHKVANFLLIEPLKFSNLVTIRLELHLQACTGCAMAFMGVYPNPYISLPHNIIKLRKSFKLFFQAPASTSFASSKLRSIFTHSVAQHDPVTSQAEVPSSSASDGSPFSGLEDVMTGYIFGKRKATEVAHSVWKNVVRKGDLVIDATCGNGYDTLAMLRLIADETRRGRVYAMDLQKDALESTSSLLDRSVNNDERELVELYAMCHTKMEDIVPTGNAVRLVAFNLGFLPGGDKRVKTESDTTLLALEAAKRIIAPGGLISVVAYVGHSGGREEFEIVQSFGAGLPIDSWVCCKLQMLNRPLAPVLVLFSRK</sequence>
<reference evidence="1" key="1">
    <citation type="submission" date="2020-06" db="EMBL/GenBank/DDBJ databases">
        <authorList>
            <person name="Li T."/>
            <person name="Hu X."/>
            <person name="Zhang T."/>
            <person name="Song X."/>
            <person name="Zhang H."/>
            <person name="Dai N."/>
            <person name="Sheng W."/>
            <person name="Hou X."/>
            <person name="Wei L."/>
        </authorList>
    </citation>
    <scope>NUCLEOTIDE SEQUENCE</scope>
    <source>
        <strain evidence="1">G02</strain>
        <tissue evidence="1">Leaf</tissue>
    </source>
</reference>
<accession>A0AAW2KH87</accession>
<dbReference type="InterPro" id="IPR029063">
    <property type="entry name" value="SAM-dependent_MTases_sf"/>
</dbReference>